<keyword evidence="8" id="KW-0539">Nucleus</keyword>
<reference evidence="9 10" key="1">
    <citation type="journal article" date="2020" name="Nat. Food">
        <title>A phased Vanilla planifolia genome enables genetic improvement of flavour and production.</title>
        <authorList>
            <person name="Hasing T."/>
            <person name="Tang H."/>
            <person name="Brym M."/>
            <person name="Khazi F."/>
            <person name="Huang T."/>
            <person name="Chambers A.H."/>
        </authorList>
    </citation>
    <scope>NUCLEOTIDE SEQUENCE [LARGE SCALE GENOMIC DNA]</scope>
    <source>
        <tissue evidence="9">Leaf</tissue>
    </source>
</reference>
<evidence type="ECO:0000313" key="9">
    <source>
        <dbReference type="EMBL" id="KAG0491191.1"/>
    </source>
</evidence>
<comment type="caution">
    <text evidence="9">The sequence shown here is derived from an EMBL/GenBank/DDBJ whole genome shotgun (WGS) entry which is preliminary data.</text>
</comment>
<keyword evidence="7" id="KW-0819">tRNA processing</keyword>
<keyword evidence="6" id="KW-0963">Cytoplasm</keyword>
<dbReference type="GO" id="GO:0008023">
    <property type="term" value="C:transcription elongation factor complex"/>
    <property type="evidence" value="ECO:0007669"/>
    <property type="project" value="TreeGrafter"/>
</dbReference>
<comment type="pathway">
    <text evidence="3">tRNA modification; 5-methoxycarbonylmethyl-2-thiouridine-tRNA biosynthesis.</text>
</comment>
<dbReference type="OrthoDB" id="289162at2759"/>
<gene>
    <name evidence="9" type="ORF">HPP92_008054</name>
</gene>
<dbReference type="PANTHER" id="PTHR12896:SF1">
    <property type="entry name" value="ELONGATOR COMPLEX PROTEIN 4"/>
    <property type="match status" value="1"/>
</dbReference>
<dbReference type="GO" id="GO:0033588">
    <property type="term" value="C:elongator holoenzyme complex"/>
    <property type="evidence" value="ECO:0007669"/>
    <property type="project" value="InterPro"/>
</dbReference>
<dbReference type="Pfam" id="PF05625">
    <property type="entry name" value="PAXNEB"/>
    <property type="match status" value="1"/>
</dbReference>
<name>A0A835RLS3_VANPL</name>
<dbReference type="GO" id="GO:0005737">
    <property type="term" value="C:cytoplasm"/>
    <property type="evidence" value="ECO:0007669"/>
    <property type="project" value="UniProtKB-SubCell"/>
</dbReference>
<organism evidence="9 10">
    <name type="scientific">Vanilla planifolia</name>
    <name type="common">Vanilla</name>
    <dbReference type="NCBI Taxonomy" id="51239"/>
    <lineage>
        <taxon>Eukaryota</taxon>
        <taxon>Viridiplantae</taxon>
        <taxon>Streptophyta</taxon>
        <taxon>Embryophyta</taxon>
        <taxon>Tracheophyta</taxon>
        <taxon>Spermatophyta</taxon>
        <taxon>Magnoliopsida</taxon>
        <taxon>Liliopsida</taxon>
        <taxon>Asparagales</taxon>
        <taxon>Orchidaceae</taxon>
        <taxon>Vanilloideae</taxon>
        <taxon>Vanilleae</taxon>
        <taxon>Vanilla</taxon>
    </lineage>
</organism>
<sequence>MATMRSAHQSSFSRNQKATVSILPLVSSLVQEALPLFLRNSRSRQDTWGRFLLGSVVIVLEDADAPHHLLLLRNFMAQGVVHRQPLLFASPADEPRGFLGTLPAPVVDSKDERRRDAGRDRAEHGQGLRIAWQYKKYFGEEQGPEDRNRDVEQEFSSNFDLRIF</sequence>
<evidence type="ECO:0000256" key="2">
    <source>
        <dbReference type="ARBA" id="ARBA00004496"/>
    </source>
</evidence>
<evidence type="ECO:0000256" key="1">
    <source>
        <dbReference type="ARBA" id="ARBA00004123"/>
    </source>
</evidence>
<protein>
    <recommendedName>
        <fullName evidence="5">Elongator complex protein 4</fullName>
    </recommendedName>
</protein>
<evidence type="ECO:0000256" key="8">
    <source>
        <dbReference type="ARBA" id="ARBA00023242"/>
    </source>
</evidence>
<evidence type="ECO:0000256" key="5">
    <source>
        <dbReference type="ARBA" id="ARBA00020265"/>
    </source>
</evidence>
<dbReference type="InterPro" id="IPR008728">
    <property type="entry name" value="Elongator_complex_protein_4"/>
</dbReference>
<evidence type="ECO:0000256" key="7">
    <source>
        <dbReference type="ARBA" id="ARBA00022694"/>
    </source>
</evidence>
<accession>A0A835RLS3</accession>
<dbReference type="InterPro" id="IPR027417">
    <property type="entry name" value="P-loop_NTPase"/>
</dbReference>
<evidence type="ECO:0000313" key="10">
    <source>
        <dbReference type="Proteomes" id="UP000639772"/>
    </source>
</evidence>
<dbReference type="GO" id="GO:0002098">
    <property type="term" value="P:tRNA wobble uridine modification"/>
    <property type="evidence" value="ECO:0007669"/>
    <property type="project" value="InterPro"/>
</dbReference>
<dbReference type="AlphaFoldDB" id="A0A835RLS3"/>
<evidence type="ECO:0000256" key="3">
    <source>
        <dbReference type="ARBA" id="ARBA00005043"/>
    </source>
</evidence>
<comment type="similarity">
    <text evidence="4">Belongs to the ELP4 family.</text>
</comment>
<evidence type="ECO:0000256" key="6">
    <source>
        <dbReference type="ARBA" id="ARBA00022490"/>
    </source>
</evidence>
<dbReference type="Gene3D" id="3.40.50.300">
    <property type="entry name" value="P-loop containing nucleotide triphosphate hydrolases"/>
    <property type="match status" value="1"/>
</dbReference>
<dbReference type="EMBL" id="JADCNM010000003">
    <property type="protein sequence ID" value="KAG0491191.1"/>
    <property type="molecule type" value="Genomic_DNA"/>
</dbReference>
<evidence type="ECO:0000256" key="4">
    <source>
        <dbReference type="ARBA" id="ARBA00007573"/>
    </source>
</evidence>
<proteinExistence type="inferred from homology"/>
<dbReference type="PANTHER" id="PTHR12896">
    <property type="entry name" value="PAX6 NEIGHBOR PROTEIN PAXNEB"/>
    <property type="match status" value="1"/>
</dbReference>
<dbReference type="Proteomes" id="UP000639772">
    <property type="component" value="Chromosome 3"/>
</dbReference>
<dbReference type="UniPathway" id="UPA00988"/>
<comment type="subcellular location">
    <subcellularLocation>
        <location evidence="2">Cytoplasm</location>
    </subcellularLocation>
    <subcellularLocation>
        <location evidence="1">Nucleus</location>
    </subcellularLocation>
</comment>